<name>A0A1I7YJ25_9BILA</name>
<sequence>MLLYDMKVALFLCFLIASPTVKSAFVLPNIAEILDECAISHNTLFTSTDLQSGFHAIDILPEHRERTAIATFLGLFEFLRMPFGLCGAPKTFKTAKHRIDLLKSISRFFYDVESHPAVLPHRKPGAHLQLPGGGAIFDPTKNKLH</sequence>
<dbReference type="Proteomes" id="UP000095287">
    <property type="component" value="Unplaced"/>
</dbReference>
<protein>
    <submittedName>
        <fullName evidence="3">Reverse transcriptase domain-containing protein</fullName>
    </submittedName>
</protein>
<dbReference type="InterPro" id="IPR043502">
    <property type="entry name" value="DNA/RNA_pol_sf"/>
</dbReference>
<dbReference type="PANTHER" id="PTHR24559:SF435">
    <property type="entry name" value="RIBONUCLEASE H"/>
    <property type="match status" value="1"/>
</dbReference>
<dbReference type="Gene3D" id="3.10.10.10">
    <property type="entry name" value="HIV Type 1 Reverse Transcriptase, subunit A, domain 1"/>
    <property type="match status" value="1"/>
</dbReference>
<dbReference type="SUPFAM" id="SSF56672">
    <property type="entry name" value="DNA/RNA polymerases"/>
    <property type="match status" value="1"/>
</dbReference>
<accession>A0A1I7YJ25</accession>
<dbReference type="WBParaSite" id="L893_g16836.t1">
    <property type="protein sequence ID" value="L893_g16836.t1"/>
    <property type="gene ID" value="L893_g16836"/>
</dbReference>
<evidence type="ECO:0000313" key="2">
    <source>
        <dbReference type="Proteomes" id="UP000095287"/>
    </source>
</evidence>
<proteinExistence type="predicted"/>
<keyword evidence="1" id="KW-0732">Signal</keyword>
<feature type="signal peptide" evidence="1">
    <location>
        <begin position="1"/>
        <end position="23"/>
    </location>
</feature>
<dbReference type="InterPro" id="IPR043128">
    <property type="entry name" value="Rev_trsase/Diguanyl_cyclase"/>
</dbReference>
<feature type="chain" id="PRO_5009312298" evidence="1">
    <location>
        <begin position="24"/>
        <end position="145"/>
    </location>
</feature>
<reference evidence="3" key="1">
    <citation type="submission" date="2016-11" db="UniProtKB">
        <authorList>
            <consortium name="WormBaseParasite"/>
        </authorList>
    </citation>
    <scope>IDENTIFICATION</scope>
</reference>
<evidence type="ECO:0000256" key="1">
    <source>
        <dbReference type="SAM" id="SignalP"/>
    </source>
</evidence>
<organism evidence="2 3">
    <name type="scientific">Steinernema glaseri</name>
    <dbReference type="NCBI Taxonomy" id="37863"/>
    <lineage>
        <taxon>Eukaryota</taxon>
        <taxon>Metazoa</taxon>
        <taxon>Ecdysozoa</taxon>
        <taxon>Nematoda</taxon>
        <taxon>Chromadorea</taxon>
        <taxon>Rhabditida</taxon>
        <taxon>Tylenchina</taxon>
        <taxon>Panagrolaimomorpha</taxon>
        <taxon>Strongyloidoidea</taxon>
        <taxon>Steinernematidae</taxon>
        <taxon>Steinernema</taxon>
    </lineage>
</organism>
<dbReference type="AlphaFoldDB" id="A0A1I7YJ25"/>
<dbReference type="InterPro" id="IPR053134">
    <property type="entry name" value="RNA-dir_DNA_polymerase"/>
</dbReference>
<evidence type="ECO:0000313" key="3">
    <source>
        <dbReference type="WBParaSite" id="L893_g16836.t1"/>
    </source>
</evidence>
<dbReference type="Gene3D" id="3.30.70.270">
    <property type="match status" value="1"/>
</dbReference>
<keyword evidence="2" id="KW-1185">Reference proteome</keyword>
<dbReference type="PANTHER" id="PTHR24559">
    <property type="entry name" value="TRANSPOSON TY3-I GAG-POL POLYPROTEIN"/>
    <property type="match status" value="1"/>
</dbReference>